<evidence type="ECO:0000313" key="2">
    <source>
        <dbReference type="EMBL" id="KAF9458103.1"/>
    </source>
</evidence>
<evidence type="ECO:0000313" key="3">
    <source>
        <dbReference type="Proteomes" id="UP000807353"/>
    </source>
</evidence>
<protein>
    <submittedName>
        <fullName evidence="2">Uncharacterized protein</fullName>
    </submittedName>
</protein>
<feature type="region of interest" description="Disordered" evidence="1">
    <location>
        <begin position="134"/>
        <end position="161"/>
    </location>
</feature>
<keyword evidence="3" id="KW-1185">Reference proteome</keyword>
<feature type="region of interest" description="Disordered" evidence="1">
    <location>
        <begin position="445"/>
        <end position="471"/>
    </location>
</feature>
<organism evidence="2 3">
    <name type="scientific">Collybia nuda</name>
    <dbReference type="NCBI Taxonomy" id="64659"/>
    <lineage>
        <taxon>Eukaryota</taxon>
        <taxon>Fungi</taxon>
        <taxon>Dikarya</taxon>
        <taxon>Basidiomycota</taxon>
        <taxon>Agaricomycotina</taxon>
        <taxon>Agaricomycetes</taxon>
        <taxon>Agaricomycetidae</taxon>
        <taxon>Agaricales</taxon>
        <taxon>Tricholomatineae</taxon>
        <taxon>Clitocybaceae</taxon>
        <taxon>Collybia</taxon>
    </lineage>
</organism>
<dbReference type="Proteomes" id="UP000807353">
    <property type="component" value="Unassembled WGS sequence"/>
</dbReference>
<name>A0A9P5XV04_9AGAR</name>
<gene>
    <name evidence="2" type="ORF">BDZ94DRAFT_1271613</name>
</gene>
<comment type="caution">
    <text evidence="2">The sequence shown here is derived from an EMBL/GenBank/DDBJ whole genome shotgun (WGS) entry which is preliminary data.</text>
</comment>
<proteinExistence type="predicted"/>
<reference evidence="2" key="1">
    <citation type="submission" date="2020-11" db="EMBL/GenBank/DDBJ databases">
        <authorList>
            <consortium name="DOE Joint Genome Institute"/>
            <person name="Ahrendt S."/>
            <person name="Riley R."/>
            <person name="Andreopoulos W."/>
            <person name="Labutti K."/>
            <person name="Pangilinan J."/>
            <person name="Ruiz-Duenas F.J."/>
            <person name="Barrasa J.M."/>
            <person name="Sanchez-Garcia M."/>
            <person name="Camarero S."/>
            <person name="Miyauchi S."/>
            <person name="Serrano A."/>
            <person name="Linde D."/>
            <person name="Babiker R."/>
            <person name="Drula E."/>
            <person name="Ayuso-Fernandez I."/>
            <person name="Pacheco R."/>
            <person name="Padilla G."/>
            <person name="Ferreira P."/>
            <person name="Barriuso J."/>
            <person name="Kellner H."/>
            <person name="Castanera R."/>
            <person name="Alfaro M."/>
            <person name="Ramirez L."/>
            <person name="Pisabarro A.G."/>
            <person name="Kuo A."/>
            <person name="Tritt A."/>
            <person name="Lipzen A."/>
            <person name="He G."/>
            <person name="Yan M."/>
            <person name="Ng V."/>
            <person name="Cullen D."/>
            <person name="Martin F."/>
            <person name="Rosso M.-N."/>
            <person name="Henrissat B."/>
            <person name="Hibbett D."/>
            <person name="Martinez A.T."/>
            <person name="Grigoriev I.V."/>
        </authorList>
    </citation>
    <scope>NUCLEOTIDE SEQUENCE</scope>
    <source>
        <strain evidence="2">CBS 247.69</strain>
    </source>
</reference>
<dbReference type="OrthoDB" id="3266602at2759"/>
<sequence length="484" mass="53048">MPTQRAMPHFNPRGELIQPLSSVEHPAHSMRPCNSICMCTRVGCGVHLPSVHSPNICGRCPASNPTGLTLSQLRAPKIENVLHSLNCLNEISNNGDDDIDGIEFMYPEEPAYAEPPKPHSVSILSVSIPLHTHISHPLHGASPTNKTQDEPDERQNPKLNYPSRVCGDAGCPNPLQYGLKTTRCLGCMMKDWKSRNGNVKSSEKGGGKTVSWSEFVSIQVDGEDGTASAPLRRLSEVEEPVDVNQVGGISRDEVSNISIPNQHPPANIFRQKTERLTIRIPPSNYRRSQPKPGKVAFDEISPTIENDAATITGEGSNLTDLFSSPNKEMGFEIKLSSDSDQPKSSGLTIRLPARLAARRTDNRICSVKKCQKLLPAGYRWKSCITCRGHRPETYATVAGSLPDAHHITPGARFCCIKNCMHTIPSTAEYHQKTCKLYHTRTRGLSRKKKESERITKYSPSGTGEVGTTGGDRDSINTSAVCFIV</sequence>
<evidence type="ECO:0000256" key="1">
    <source>
        <dbReference type="SAM" id="MobiDB-lite"/>
    </source>
</evidence>
<dbReference type="EMBL" id="MU150350">
    <property type="protein sequence ID" value="KAF9458103.1"/>
    <property type="molecule type" value="Genomic_DNA"/>
</dbReference>
<feature type="compositionally biased region" description="Basic and acidic residues" evidence="1">
    <location>
        <begin position="147"/>
        <end position="156"/>
    </location>
</feature>
<dbReference type="AlphaFoldDB" id="A0A9P5XV04"/>
<accession>A0A9P5XV04</accession>